<proteinExistence type="predicted"/>
<evidence type="ECO:0000313" key="2">
    <source>
        <dbReference type="Proteomes" id="UP000092993"/>
    </source>
</evidence>
<protein>
    <submittedName>
        <fullName evidence="1">Uncharacterized protein</fullName>
    </submittedName>
</protein>
<dbReference type="AlphaFoldDB" id="A0A1C7LYN4"/>
<gene>
    <name evidence="1" type="ORF">A0H81_10159</name>
</gene>
<reference evidence="1 2" key="1">
    <citation type="submission" date="2016-03" db="EMBL/GenBank/DDBJ databases">
        <title>Whole genome sequencing of Grifola frondosa 9006-11.</title>
        <authorList>
            <person name="Min B."/>
            <person name="Park H."/>
            <person name="Kim J.-G."/>
            <person name="Cho H."/>
            <person name="Oh Y.-L."/>
            <person name="Kong W.-S."/>
            <person name="Choi I.-G."/>
        </authorList>
    </citation>
    <scope>NUCLEOTIDE SEQUENCE [LARGE SCALE GENOMIC DNA]</scope>
    <source>
        <strain evidence="1 2">9006-11</strain>
    </source>
</reference>
<organism evidence="1 2">
    <name type="scientific">Grifola frondosa</name>
    <name type="common">Maitake</name>
    <name type="synonym">Polyporus frondosus</name>
    <dbReference type="NCBI Taxonomy" id="5627"/>
    <lineage>
        <taxon>Eukaryota</taxon>
        <taxon>Fungi</taxon>
        <taxon>Dikarya</taxon>
        <taxon>Basidiomycota</taxon>
        <taxon>Agaricomycotina</taxon>
        <taxon>Agaricomycetes</taxon>
        <taxon>Polyporales</taxon>
        <taxon>Grifolaceae</taxon>
        <taxon>Grifola</taxon>
    </lineage>
</organism>
<comment type="caution">
    <text evidence="1">The sequence shown here is derived from an EMBL/GenBank/DDBJ whole genome shotgun (WGS) entry which is preliminary data.</text>
</comment>
<accession>A0A1C7LYN4</accession>
<dbReference type="Proteomes" id="UP000092993">
    <property type="component" value="Unassembled WGS sequence"/>
</dbReference>
<dbReference type="OrthoDB" id="3267069at2759"/>
<dbReference type="OMA" id="TENCGHI"/>
<sequence length="313" mass="34764">MSATSVEQLLTVLTDSRCVEPLQYFAAGRVSRQRKKLQLAVYDDYEAVVANFTVKKLDASCAILLWSDSKEEVVLDCQGLLAAAYLPPVTDRMKFPTKAAHMTAQSVTIVGPDVDEFRRAISAVSKIYRFVEQHFGAGAVRPLQSDRIGDYDALIVRSRYVTPNNIKLWPTTSIPEVIDPRGILGRIVGSGAYKFTEDNVVQYRETVVDHANKAVSVEDANPSVFRQGQLVEVGLSFRAVMVGKQYTFFPKLESMLLANRTGATILADTLEASRSESNAMAVDEMPVIVRKRQVSYTLDDVIEDARKRAETTM</sequence>
<dbReference type="EMBL" id="LUGG01000015">
    <property type="protein sequence ID" value="OBZ69811.1"/>
    <property type="molecule type" value="Genomic_DNA"/>
</dbReference>
<name>A0A1C7LYN4_GRIFR</name>
<keyword evidence="2" id="KW-1185">Reference proteome</keyword>
<evidence type="ECO:0000313" key="1">
    <source>
        <dbReference type="EMBL" id="OBZ69811.1"/>
    </source>
</evidence>